<evidence type="ECO:0000313" key="1">
    <source>
        <dbReference type="EMBL" id="ELU39402.1"/>
    </source>
</evidence>
<proteinExistence type="predicted"/>
<keyword evidence="2" id="KW-1185">Reference proteome</keyword>
<dbReference type="EMBL" id="AFRT01001783">
    <property type="protein sequence ID" value="ELU39402.1"/>
    <property type="molecule type" value="Genomic_DNA"/>
</dbReference>
<reference evidence="1 2" key="1">
    <citation type="journal article" date="2013" name="Nat. Commun.">
        <title>The evolution and pathogenic mechanisms of the rice sheath blight pathogen.</title>
        <authorList>
            <person name="Zheng A."/>
            <person name="Lin R."/>
            <person name="Xu L."/>
            <person name="Qin P."/>
            <person name="Tang C."/>
            <person name="Ai P."/>
            <person name="Zhang D."/>
            <person name="Liu Y."/>
            <person name="Sun Z."/>
            <person name="Feng H."/>
            <person name="Wang Y."/>
            <person name="Chen Y."/>
            <person name="Liang X."/>
            <person name="Fu R."/>
            <person name="Li Q."/>
            <person name="Zhang J."/>
            <person name="Yu X."/>
            <person name="Xie Z."/>
            <person name="Ding L."/>
            <person name="Guan P."/>
            <person name="Tang J."/>
            <person name="Liang Y."/>
            <person name="Wang S."/>
            <person name="Deng Q."/>
            <person name="Li S."/>
            <person name="Zhu J."/>
            <person name="Wang L."/>
            <person name="Liu H."/>
            <person name="Li P."/>
        </authorList>
    </citation>
    <scope>NUCLEOTIDE SEQUENCE [LARGE SCALE GENOMIC DNA]</scope>
    <source>
        <strain evidence="2">AG-1 IA</strain>
    </source>
</reference>
<gene>
    <name evidence="1" type="ORF">AG1IA_06569</name>
</gene>
<dbReference type="Proteomes" id="UP000011668">
    <property type="component" value="Unassembled WGS sequence"/>
</dbReference>
<name>L8WRJ6_THACA</name>
<dbReference type="AlphaFoldDB" id="L8WRJ6"/>
<protein>
    <submittedName>
        <fullName evidence="1">Uncharacterized protein</fullName>
    </submittedName>
</protein>
<evidence type="ECO:0000313" key="2">
    <source>
        <dbReference type="Proteomes" id="UP000011668"/>
    </source>
</evidence>
<accession>L8WRJ6</accession>
<sequence>MRGTSVSANVAPVGHKSLSSPSYVIVAGQMWSCNAVRSWVEGHSNLIEV</sequence>
<organism evidence="1 2">
    <name type="scientific">Thanatephorus cucumeris (strain AG1-IA)</name>
    <name type="common">Rice sheath blight fungus</name>
    <name type="synonym">Rhizoctonia solani</name>
    <dbReference type="NCBI Taxonomy" id="983506"/>
    <lineage>
        <taxon>Eukaryota</taxon>
        <taxon>Fungi</taxon>
        <taxon>Dikarya</taxon>
        <taxon>Basidiomycota</taxon>
        <taxon>Agaricomycotina</taxon>
        <taxon>Agaricomycetes</taxon>
        <taxon>Cantharellales</taxon>
        <taxon>Ceratobasidiaceae</taxon>
        <taxon>Rhizoctonia</taxon>
        <taxon>Rhizoctonia solani AG-1</taxon>
    </lineage>
</organism>
<dbReference type="HOGENOM" id="CLU_3143985_0_0_1"/>
<comment type="caution">
    <text evidence="1">The sequence shown here is derived from an EMBL/GenBank/DDBJ whole genome shotgun (WGS) entry which is preliminary data.</text>
</comment>